<protein>
    <submittedName>
        <fullName evidence="1">Uncharacterized protein</fullName>
    </submittedName>
</protein>
<dbReference type="AlphaFoldDB" id="A0A6A4THU5"/>
<reference evidence="1 2" key="1">
    <citation type="submission" date="2019-06" db="EMBL/GenBank/DDBJ databases">
        <title>Draft genomes of female and male turbot (Scophthalmus maximus).</title>
        <authorList>
            <person name="Xu H."/>
            <person name="Xu X.-W."/>
            <person name="Shao C."/>
            <person name="Chen S."/>
        </authorList>
    </citation>
    <scope>NUCLEOTIDE SEQUENCE [LARGE SCALE GENOMIC DNA]</scope>
    <source>
        <strain evidence="1">Ysfricsl-2016a</strain>
        <tissue evidence="1">Blood</tissue>
    </source>
</reference>
<comment type="caution">
    <text evidence="1">The sequence shown here is derived from an EMBL/GenBank/DDBJ whole genome shotgun (WGS) entry which is preliminary data.</text>
</comment>
<gene>
    <name evidence="1" type="ORF">F2P81_000749</name>
</gene>
<evidence type="ECO:0000313" key="2">
    <source>
        <dbReference type="Proteomes" id="UP000438429"/>
    </source>
</evidence>
<proteinExistence type="predicted"/>
<dbReference type="Proteomes" id="UP000438429">
    <property type="component" value="Unassembled WGS sequence"/>
</dbReference>
<evidence type="ECO:0000313" key="1">
    <source>
        <dbReference type="EMBL" id="KAF0047116.1"/>
    </source>
</evidence>
<organism evidence="1 2">
    <name type="scientific">Scophthalmus maximus</name>
    <name type="common">Turbot</name>
    <name type="synonym">Psetta maxima</name>
    <dbReference type="NCBI Taxonomy" id="52904"/>
    <lineage>
        <taxon>Eukaryota</taxon>
        <taxon>Metazoa</taxon>
        <taxon>Chordata</taxon>
        <taxon>Craniata</taxon>
        <taxon>Vertebrata</taxon>
        <taxon>Euteleostomi</taxon>
        <taxon>Actinopterygii</taxon>
        <taxon>Neopterygii</taxon>
        <taxon>Teleostei</taxon>
        <taxon>Neoteleostei</taxon>
        <taxon>Acanthomorphata</taxon>
        <taxon>Carangaria</taxon>
        <taxon>Pleuronectiformes</taxon>
        <taxon>Pleuronectoidei</taxon>
        <taxon>Scophthalmidae</taxon>
        <taxon>Scophthalmus</taxon>
    </lineage>
</organism>
<sequence>MLRFMSSFLKSTGEFRGDACGESLGELFGDPPGTSTYVEILCQKSFVCSTGFCSQRHEAQERPGQGGPAQPYLIDSDMHYIYLRTQPVDRRRNCEIGPHLKDSKNTDFVKDIYGSASVSSHSLAEIEQSSDAEHFSMFFMEKEVKKSCEGEFIRVSVSTPLEFTLDYVKCGGGFC</sequence>
<name>A0A6A4THU5_SCOMX</name>
<accession>A0A6A4THU5</accession>
<dbReference type="EMBL" id="VEVO01000001">
    <property type="protein sequence ID" value="KAF0047116.1"/>
    <property type="molecule type" value="Genomic_DNA"/>
</dbReference>